<protein>
    <recommendedName>
        <fullName evidence="1">Haem-binding domain-containing protein</fullName>
    </recommendedName>
</protein>
<evidence type="ECO:0000259" key="1">
    <source>
        <dbReference type="SMART" id="SM01235"/>
    </source>
</evidence>
<accession>A0A1W1BM16</accession>
<feature type="domain" description="Haem-binding" evidence="1">
    <location>
        <begin position="10"/>
        <end position="142"/>
    </location>
</feature>
<dbReference type="AlphaFoldDB" id="A0A1W1BM16"/>
<sequence length="146" mass="17065">MFKQVAFWSIGVLLLLQTIQIDIPEVPNKIDTTKEINAPQTIASMLKVSCYDCHSYKTKIPWYGNIAPVSWEVKTHIRDGRNIVNFQEWGNYDEAKKQKIYRGIVKSIMLRMPLPEYISMHKETSLSLSQRRELKNWAKAQLKKKP</sequence>
<dbReference type="SMART" id="SM01235">
    <property type="entry name" value="Haem_bd"/>
    <property type="match status" value="1"/>
</dbReference>
<dbReference type="InterPro" id="IPR025992">
    <property type="entry name" value="Haem-bd"/>
</dbReference>
<evidence type="ECO:0000313" key="2">
    <source>
        <dbReference type="EMBL" id="SFV54547.1"/>
    </source>
</evidence>
<gene>
    <name evidence="2" type="ORF">MNB_SV-3-17</name>
</gene>
<organism evidence="2">
    <name type="scientific">hydrothermal vent metagenome</name>
    <dbReference type="NCBI Taxonomy" id="652676"/>
    <lineage>
        <taxon>unclassified sequences</taxon>
        <taxon>metagenomes</taxon>
        <taxon>ecological metagenomes</taxon>
    </lineage>
</organism>
<reference evidence="2" key="1">
    <citation type="submission" date="2016-10" db="EMBL/GenBank/DDBJ databases">
        <authorList>
            <person name="de Groot N.N."/>
        </authorList>
    </citation>
    <scope>NUCLEOTIDE SEQUENCE</scope>
</reference>
<proteinExistence type="predicted"/>
<dbReference type="Pfam" id="PF14376">
    <property type="entry name" value="Haem_bd"/>
    <property type="match status" value="1"/>
</dbReference>
<dbReference type="EMBL" id="FPHI01000008">
    <property type="protein sequence ID" value="SFV54547.1"/>
    <property type="molecule type" value="Genomic_DNA"/>
</dbReference>
<name>A0A1W1BM16_9ZZZZ</name>